<feature type="domain" description="DUF362" evidence="2">
    <location>
        <begin position="146"/>
        <end position="340"/>
    </location>
</feature>
<dbReference type="Pfam" id="PF04015">
    <property type="entry name" value="DUF362"/>
    <property type="match status" value="1"/>
</dbReference>
<organism evidence="3 4">
    <name type="scientific">Eiseniibacteriota bacterium</name>
    <dbReference type="NCBI Taxonomy" id="2212470"/>
    <lineage>
        <taxon>Bacteria</taxon>
        <taxon>Candidatus Eiseniibacteriota</taxon>
    </lineage>
</organism>
<dbReference type="AlphaFoldDB" id="A0A937XA17"/>
<evidence type="ECO:0000256" key="1">
    <source>
        <dbReference type="SAM" id="MobiDB-lite"/>
    </source>
</evidence>
<proteinExistence type="predicted"/>
<name>A0A937XA17_UNCEI</name>
<evidence type="ECO:0000259" key="2">
    <source>
        <dbReference type="Pfam" id="PF04015"/>
    </source>
</evidence>
<protein>
    <submittedName>
        <fullName evidence="3">DUF362 domain-containing protein</fullName>
    </submittedName>
</protein>
<dbReference type="Proteomes" id="UP000748308">
    <property type="component" value="Unassembled WGS sequence"/>
</dbReference>
<comment type="caution">
    <text evidence="3">The sequence shown here is derived from an EMBL/GenBank/DDBJ whole genome shotgun (WGS) entry which is preliminary data.</text>
</comment>
<feature type="region of interest" description="Disordered" evidence="1">
    <location>
        <begin position="1"/>
        <end position="42"/>
    </location>
</feature>
<evidence type="ECO:0000313" key="4">
    <source>
        <dbReference type="Proteomes" id="UP000748308"/>
    </source>
</evidence>
<accession>A0A937XA17</accession>
<dbReference type="InterPro" id="IPR007160">
    <property type="entry name" value="DUF362"/>
</dbReference>
<evidence type="ECO:0000313" key="3">
    <source>
        <dbReference type="EMBL" id="MBM3316809.1"/>
    </source>
</evidence>
<dbReference type="EMBL" id="VGIY01000044">
    <property type="protein sequence ID" value="MBM3316809.1"/>
    <property type="molecule type" value="Genomic_DNA"/>
</dbReference>
<feature type="compositionally biased region" description="Basic and acidic residues" evidence="1">
    <location>
        <begin position="1"/>
        <end position="19"/>
    </location>
</feature>
<sequence>MNGMRPERSCRSRSSELVRPHARPAGAGERAGAGGPADEDGRCSRRQALRRLAWGAAGLTIMARSGAAAALPGSAGAGSGAAGALPGSAGAGAGAAGGAAGSSAAGAAAAGVRLAVIRHGAPDELTRRALAALGGMSRFVSAGNRVVIKPNIGWDRVPEQAANTHPEVVAALVRMALEAGAKRVTVMDHTCNDARRCYARSGIEAAARAAGADVVHLPDGRGTEMDIGGETLRAWPVHREVIETDVLINAPIAKHHSLTQASLGMKNWLGAVDGRRNQLHQRIDAASVDLAAFFKPALTVLDATRILLRNGPQGGNLDDVAEPRIVAAGTDPVAVDLFGAGLFDLAPEDFPLLALAEARGLGRPAESPPDLIDLDLEG</sequence>
<gene>
    <name evidence="3" type="ORF">FJY75_03050</name>
</gene>
<reference evidence="3" key="1">
    <citation type="submission" date="2019-03" db="EMBL/GenBank/DDBJ databases">
        <title>Lake Tanganyika Metagenome-Assembled Genomes (MAGs).</title>
        <authorList>
            <person name="Tran P."/>
        </authorList>
    </citation>
    <scope>NUCLEOTIDE SEQUENCE</scope>
    <source>
        <strain evidence="3">M_DeepCast_400m_m2_100</strain>
    </source>
</reference>